<reference evidence="11" key="2">
    <citation type="submission" date="2014-06" db="EMBL/GenBank/DDBJ databases">
        <title>The complete genome of Blastobotrys (Arxula) adeninivorans LS3 - a yeast of biotechnological interest.</title>
        <authorList>
            <person name="Kunze G."/>
            <person name="Gaillardin C."/>
            <person name="Czernicka M."/>
            <person name="Durrens P."/>
            <person name="Martin T."/>
            <person name="Boer E."/>
            <person name="Gabaldon T."/>
            <person name="Cruz J."/>
            <person name="Talla E."/>
            <person name="Marck C."/>
            <person name="Goffeau A."/>
            <person name="Barbe V."/>
            <person name="Baret P."/>
            <person name="Baronian K."/>
            <person name="Beier S."/>
            <person name="Bleykasten C."/>
            <person name="Bode R."/>
            <person name="Casaregola S."/>
            <person name="Despons L."/>
            <person name="Fairhead C."/>
            <person name="Giersberg M."/>
            <person name="Gierski P."/>
            <person name="Hahnel U."/>
            <person name="Hartmann A."/>
            <person name="Jankowska D."/>
            <person name="Jubin C."/>
            <person name="Jung P."/>
            <person name="Lafontaine I."/>
            <person name="Leh-Louis V."/>
            <person name="Lemaire M."/>
            <person name="Marcet-Houben M."/>
            <person name="Mascher M."/>
            <person name="Morel G."/>
            <person name="Richard G.-F."/>
            <person name="Riechen J."/>
            <person name="Sacerdot C."/>
            <person name="Sarkar A."/>
            <person name="Savel G."/>
            <person name="Schacherer J."/>
            <person name="Sherman D."/>
            <person name="Straub M.-L."/>
            <person name="Stein N."/>
            <person name="Thierry A."/>
            <person name="Trautwein-Schult A."/>
            <person name="Westhof E."/>
            <person name="Worch S."/>
            <person name="Dujon B."/>
            <person name="Souciet J.-L."/>
            <person name="Wincker P."/>
            <person name="Scholz U."/>
            <person name="Neuveglise N."/>
        </authorList>
    </citation>
    <scope>NUCLEOTIDE SEQUENCE</scope>
    <source>
        <strain evidence="11">LS3</strain>
    </source>
</reference>
<evidence type="ECO:0000256" key="8">
    <source>
        <dbReference type="SAM" id="MobiDB-lite"/>
    </source>
</evidence>
<keyword evidence="3 7" id="KW-0813">Transport</keyword>
<dbReference type="AlphaFoldDB" id="A0A060T6N7"/>
<evidence type="ECO:0000256" key="1">
    <source>
        <dbReference type="ARBA" id="ARBA00004141"/>
    </source>
</evidence>
<evidence type="ECO:0000256" key="9">
    <source>
        <dbReference type="SAM" id="Phobius"/>
    </source>
</evidence>
<gene>
    <name evidence="11" type="ORF">GNLVRS02_ARAD1B20438g</name>
</gene>
<keyword evidence="6 9" id="KW-0472">Membrane</keyword>
<accession>A0A060T6N7</accession>
<keyword evidence="4 9" id="KW-0812">Transmembrane</keyword>
<feature type="transmembrane region" description="Helical" evidence="9">
    <location>
        <begin position="530"/>
        <end position="548"/>
    </location>
</feature>
<comment type="subcellular location">
    <subcellularLocation>
        <location evidence="1">Membrane</location>
        <topology evidence="1">Multi-pass membrane protein</topology>
    </subcellularLocation>
</comment>
<dbReference type="InterPro" id="IPR020846">
    <property type="entry name" value="MFS_dom"/>
</dbReference>
<dbReference type="InterPro" id="IPR005828">
    <property type="entry name" value="MFS_sugar_transport-like"/>
</dbReference>
<sequence length="622" mass="68571">MKDPSHRHAGMMAPSQADSGPSQGRRIVVPTKNHGTWPAIVSTSIYLCRINNPDIPRNLQPTTHDAVSRHSPVGYAEQPALRPLYRFHGGETRQDVSYDGQPSLQTVVWATRCVVKAPWTLRCSEKKDAARFSNYYCLEATVHLVQSIEPSVDAARFSVPTEVNPCDFFGASNVGIKAGILSGMYQIGGVVALPFVGPFIDTWGRRAGMLIGGSIIILGTIISGTTALNENLGQFLAGRFFLGFGVSISAAAGPMYVVELAHPAYRGVLTGLYNVCYFTGSITCSICTRFSLPLAGPTKSWVVPIWVQMVAPGIVVLACMFLPESPRWLYVNGKQEKARDIITKYHGLGDPESSWVQLQIAEYEQFLQLNGSDKRWWDYRCLFRSRSALYRVACNVTVSIFGQWAGNGVVSYFLSGLLDTAGYTDPTTQLNINLALNCIQFAFAIFGANMVDYWGRRPMLVVVNALLSLCWVAVTASTGVFSKDPNNSAAAKTAVGFVFIFDIVYSVGWTPMQALYPVEVLSFEMRAKGMAFSSLAVNAGGLLNQFAIPVALQRIEWKTYIVYIVWCFCQSVILYFLIPETRGFTLEELDEIFKAPYPVKASTKHRHLLAPREDEKNDGADV</sequence>
<dbReference type="EMBL" id="HG937692">
    <property type="protein sequence ID" value="CDP36765.1"/>
    <property type="molecule type" value="Genomic_DNA"/>
</dbReference>
<protein>
    <submittedName>
        <fullName evidence="11">ARAD1B20438p</fullName>
    </submittedName>
</protein>
<feature type="transmembrane region" description="Helical" evidence="9">
    <location>
        <begin position="183"/>
        <end position="200"/>
    </location>
</feature>
<dbReference type="InterPro" id="IPR036259">
    <property type="entry name" value="MFS_trans_sf"/>
</dbReference>
<evidence type="ECO:0000256" key="2">
    <source>
        <dbReference type="ARBA" id="ARBA00010992"/>
    </source>
</evidence>
<reference evidence="11" key="1">
    <citation type="submission" date="2014-02" db="EMBL/GenBank/DDBJ databases">
        <authorList>
            <person name="Genoscope - CEA"/>
        </authorList>
    </citation>
    <scope>NUCLEOTIDE SEQUENCE</scope>
    <source>
        <strain evidence="11">LS3</strain>
    </source>
</reference>
<evidence type="ECO:0000313" key="11">
    <source>
        <dbReference type="EMBL" id="CDP36765.1"/>
    </source>
</evidence>
<feature type="region of interest" description="Disordered" evidence="8">
    <location>
        <begin position="1"/>
        <end position="26"/>
    </location>
</feature>
<feature type="transmembrane region" description="Helical" evidence="9">
    <location>
        <begin position="560"/>
        <end position="578"/>
    </location>
</feature>
<evidence type="ECO:0000256" key="4">
    <source>
        <dbReference type="ARBA" id="ARBA00022692"/>
    </source>
</evidence>
<dbReference type="Gene3D" id="1.20.1250.20">
    <property type="entry name" value="MFS general substrate transporter like domains"/>
    <property type="match status" value="1"/>
</dbReference>
<feature type="transmembrane region" description="Helical" evidence="9">
    <location>
        <begin position="240"/>
        <end position="258"/>
    </location>
</feature>
<comment type="similarity">
    <text evidence="2 7">Belongs to the major facilitator superfamily. Sugar transporter (TC 2.A.1.1) family.</text>
</comment>
<dbReference type="PANTHER" id="PTHR48022">
    <property type="entry name" value="PLASTIDIC GLUCOSE TRANSPORTER 4"/>
    <property type="match status" value="1"/>
</dbReference>
<evidence type="ECO:0000256" key="7">
    <source>
        <dbReference type="RuleBase" id="RU003346"/>
    </source>
</evidence>
<dbReference type="SUPFAM" id="SSF103473">
    <property type="entry name" value="MFS general substrate transporter"/>
    <property type="match status" value="1"/>
</dbReference>
<dbReference type="InterPro" id="IPR050360">
    <property type="entry name" value="MFS_Sugar_Transporters"/>
</dbReference>
<dbReference type="PROSITE" id="PS50850">
    <property type="entry name" value="MFS"/>
    <property type="match status" value="1"/>
</dbReference>
<evidence type="ECO:0000256" key="6">
    <source>
        <dbReference type="ARBA" id="ARBA00023136"/>
    </source>
</evidence>
<dbReference type="GO" id="GO:0016020">
    <property type="term" value="C:membrane"/>
    <property type="evidence" value="ECO:0007669"/>
    <property type="project" value="UniProtKB-SubCell"/>
</dbReference>
<dbReference type="PhylomeDB" id="A0A060T6N7"/>
<feature type="transmembrane region" description="Helical" evidence="9">
    <location>
        <begin position="270"/>
        <end position="291"/>
    </location>
</feature>
<feature type="transmembrane region" description="Helical" evidence="9">
    <location>
        <begin position="392"/>
        <end position="414"/>
    </location>
</feature>
<evidence type="ECO:0000256" key="5">
    <source>
        <dbReference type="ARBA" id="ARBA00022989"/>
    </source>
</evidence>
<keyword evidence="5 9" id="KW-1133">Transmembrane helix</keyword>
<dbReference type="NCBIfam" id="TIGR00879">
    <property type="entry name" value="SP"/>
    <property type="match status" value="1"/>
</dbReference>
<feature type="transmembrane region" description="Helical" evidence="9">
    <location>
        <begin position="461"/>
        <end position="482"/>
    </location>
</feature>
<dbReference type="FunFam" id="1.20.1250.20:FF:000134">
    <property type="entry name" value="MFS sugar transporter protein"/>
    <property type="match status" value="1"/>
</dbReference>
<evidence type="ECO:0000259" key="10">
    <source>
        <dbReference type="PROSITE" id="PS50850"/>
    </source>
</evidence>
<name>A0A060T6N7_BLAAD</name>
<feature type="domain" description="Major facilitator superfamily (MFS) profile" evidence="10">
    <location>
        <begin position="139"/>
        <end position="582"/>
    </location>
</feature>
<evidence type="ECO:0000256" key="3">
    <source>
        <dbReference type="ARBA" id="ARBA00022448"/>
    </source>
</evidence>
<proteinExistence type="inferred from homology"/>
<dbReference type="InterPro" id="IPR003663">
    <property type="entry name" value="Sugar/inositol_transpt"/>
</dbReference>
<feature type="transmembrane region" description="Helical" evidence="9">
    <location>
        <begin position="207"/>
        <end position="228"/>
    </location>
</feature>
<organism evidence="11">
    <name type="scientific">Blastobotrys adeninivorans</name>
    <name type="common">Yeast</name>
    <name type="synonym">Arxula adeninivorans</name>
    <dbReference type="NCBI Taxonomy" id="409370"/>
    <lineage>
        <taxon>Eukaryota</taxon>
        <taxon>Fungi</taxon>
        <taxon>Dikarya</taxon>
        <taxon>Ascomycota</taxon>
        <taxon>Saccharomycotina</taxon>
        <taxon>Dipodascomycetes</taxon>
        <taxon>Dipodascales</taxon>
        <taxon>Trichomonascaceae</taxon>
        <taxon>Blastobotrys</taxon>
    </lineage>
</organism>
<dbReference type="GO" id="GO:0005351">
    <property type="term" value="F:carbohydrate:proton symporter activity"/>
    <property type="evidence" value="ECO:0007669"/>
    <property type="project" value="TreeGrafter"/>
</dbReference>
<dbReference type="Pfam" id="PF00083">
    <property type="entry name" value="Sugar_tr"/>
    <property type="match status" value="1"/>
</dbReference>
<feature type="transmembrane region" description="Helical" evidence="9">
    <location>
        <begin position="494"/>
        <end position="518"/>
    </location>
</feature>
<feature type="transmembrane region" description="Helical" evidence="9">
    <location>
        <begin position="303"/>
        <end position="322"/>
    </location>
</feature>
<dbReference type="PANTHER" id="PTHR48022:SF13">
    <property type="entry name" value="MAJOR FACILITATOR SUPERFAMILY (MFS) PROFILE DOMAIN-CONTAINING PROTEIN"/>
    <property type="match status" value="1"/>
</dbReference>